<evidence type="ECO:0000313" key="2">
    <source>
        <dbReference type="EMBL" id="KAF2743468.1"/>
    </source>
</evidence>
<name>A0A6A6UYX6_9PLEO</name>
<protein>
    <submittedName>
        <fullName evidence="2">Uncharacterized protein</fullName>
    </submittedName>
</protein>
<evidence type="ECO:0000256" key="1">
    <source>
        <dbReference type="SAM" id="MobiDB-lite"/>
    </source>
</evidence>
<sequence>MSKSFFSFGLNGSYICRSAEGLRYHNLPPTLHDIVLFKNVETVYWAALGPLTESWFLSYKDREGRNRLTWGADIPWELEECLKEVVPSPNIYAFLGPRDSFIAWSPKFIRWAGVPSGVEACLQSWLTPSGWKAGPPRMVVWSRRGAYFALSEYGEVEYRTGTGDMWPIFRETIEEWESEAGFSWSALAYITLDPTTIDQFVAVREDRIWAGSNEDDSEDALESFALNFFAAAKQKTKARPHPSSNPRNPETVPETHPPSKVSKSHYEKWAADVASAFAAAVAANGGNARVPKKLEIRNQNPKAPVPTKTNGEIRAKLLSEFPHLPPEAVICKLSDCIAVKAGSSGIRACKHDVEGLLRASGKYSLEFLKQERIRWHPDRFGRMCSEEWRETGRRLAEEMFKIVDSLITELKGAGTTNGGV</sequence>
<dbReference type="EMBL" id="MU006597">
    <property type="protein sequence ID" value="KAF2743468.1"/>
    <property type="molecule type" value="Genomic_DNA"/>
</dbReference>
<keyword evidence="3" id="KW-1185">Reference proteome</keyword>
<proteinExistence type="predicted"/>
<dbReference type="AlphaFoldDB" id="A0A6A6UYX6"/>
<reference evidence="2" key="1">
    <citation type="journal article" date="2020" name="Stud. Mycol.">
        <title>101 Dothideomycetes genomes: a test case for predicting lifestyles and emergence of pathogens.</title>
        <authorList>
            <person name="Haridas S."/>
            <person name="Albert R."/>
            <person name="Binder M."/>
            <person name="Bloem J."/>
            <person name="Labutti K."/>
            <person name="Salamov A."/>
            <person name="Andreopoulos B."/>
            <person name="Baker S."/>
            <person name="Barry K."/>
            <person name="Bills G."/>
            <person name="Bluhm B."/>
            <person name="Cannon C."/>
            <person name="Castanera R."/>
            <person name="Culley D."/>
            <person name="Daum C."/>
            <person name="Ezra D."/>
            <person name="Gonzalez J."/>
            <person name="Henrissat B."/>
            <person name="Kuo A."/>
            <person name="Liang C."/>
            <person name="Lipzen A."/>
            <person name="Lutzoni F."/>
            <person name="Magnuson J."/>
            <person name="Mondo S."/>
            <person name="Nolan M."/>
            <person name="Ohm R."/>
            <person name="Pangilinan J."/>
            <person name="Park H.-J."/>
            <person name="Ramirez L."/>
            <person name="Alfaro M."/>
            <person name="Sun H."/>
            <person name="Tritt A."/>
            <person name="Yoshinaga Y."/>
            <person name="Zwiers L.-H."/>
            <person name="Turgeon B."/>
            <person name="Goodwin S."/>
            <person name="Spatafora J."/>
            <person name="Crous P."/>
            <person name="Grigoriev I."/>
        </authorList>
    </citation>
    <scope>NUCLEOTIDE SEQUENCE</scope>
    <source>
        <strain evidence="2">CBS 119925</strain>
    </source>
</reference>
<organism evidence="2 3">
    <name type="scientific">Sporormia fimetaria CBS 119925</name>
    <dbReference type="NCBI Taxonomy" id="1340428"/>
    <lineage>
        <taxon>Eukaryota</taxon>
        <taxon>Fungi</taxon>
        <taxon>Dikarya</taxon>
        <taxon>Ascomycota</taxon>
        <taxon>Pezizomycotina</taxon>
        <taxon>Dothideomycetes</taxon>
        <taxon>Pleosporomycetidae</taxon>
        <taxon>Pleosporales</taxon>
        <taxon>Sporormiaceae</taxon>
        <taxon>Sporormia</taxon>
    </lineage>
</organism>
<gene>
    <name evidence="2" type="ORF">M011DRAFT_471405</name>
</gene>
<dbReference type="Proteomes" id="UP000799440">
    <property type="component" value="Unassembled WGS sequence"/>
</dbReference>
<accession>A0A6A6UYX6</accession>
<evidence type="ECO:0000313" key="3">
    <source>
        <dbReference type="Proteomes" id="UP000799440"/>
    </source>
</evidence>
<feature type="region of interest" description="Disordered" evidence="1">
    <location>
        <begin position="235"/>
        <end position="264"/>
    </location>
</feature>
<dbReference type="OrthoDB" id="4764735at2759"/>